<name>A0A9D3W081_9ROSI</name>
<sequence length="77" mass="8505">MVELLEWLSSILLGLGGTYVRQKKVDGSKGNRVIGGARTGNKGKRRPINFFMSNEGLKGMTTKEKDECLGMSWSLVE</sequence>
<proteinExistence type="predicted"/>
<accession>A0A9D3W081</accession>
<dbReference type="Proteomes" id="UP000828251">
    <property type="component" value="Unassembled WGS sequence"/>
</dbReference>
<evidence type="ECO:0000313" key="1">
    <source>
        <dbReference type="EMBL" id="KAH1106267.1"/>
    </source>
</evidence>
<gene>
    <name evidence="1" type="ORF">J1N35_010035</name>
</gene>
<protein>
    <submittedName>
        <fullName evidence="1">Uncharacterized protein</fullName>
    </submittedName>
</protein>
<reference evidence="1 2" key="1">
    <citation type="journal article" date="2021" name="Plant Biotechnol. J.">
        <title>Multi-omics assisted identification of the key and species-specific regulatory components of drought-tolerant mechanisms in Gossypium stocksii.</title>
        <authorList>
            <person name="Yu D."/>
            <person name="Ke L."/>
            <person name="Zhang D."/>
            <person name="Wu Y."/>
            <person name="Sun Y."/>
            <person name="Mei J."/>
            <person name="Sun J."/>
            <person name="Sun Y."/>
        </authorList>
    </citation>
    <scope>NUCLEOTIDE SEQUENCE [LARGE SCALE GENOMIC DNA]</scope>
    <source>
        <strain evidence="2">cv. E1</strain>
        <tissue evidence="1">Leaf</tissue>
    </source>
</reference>
<dbReference type="EMBL" id="JAIQCV010000004">
    <property type="protein sequence ID" value="KAH1106267.1"/>
    <property type="molecule type" value="Genomic_DNA"/>
</dbReference>
<organism evidence="1 2">
    <name type="scientific">Gossypium stocksii</name>
    <dbReference type="NCBI Taxonomy" id="47602"/>
    <lineage>
        <taxon>Eukaryota</taxon>
        <taxon>Viridiplantae</taxon>
        <taxon>Streptophyta</taxon>
        <taxon>Embryophyta</taxon>
        <taxon>Tracheophyta</taxon>
        <taxon>Spermatophyta</taxon>
        <taxon>Magnoliopsida</taxon>
        <taxon>eudicotyledons</taxon>
        <taxon>Gunneridae</taxon>
        <taxon>Pentapetalae</taxon>
        <taxon>rosids</taxon>
        <taxon>malvids</taxon>
        <taxon>Malvales</taxon>
        <taxon>Malvaceae</taxon>
        <taxon>Malvoideae</taxon>
        <taxon>Gossypium</taxon>
    </lineage>
</organism>
<comment type="caution">
    <text evidence="1">The sequence shown here is derived from an EMBL/GenBank/DDBJ whole genome shotgun (WGS) entry which is preliminary data.</text>
</comment>
<evidence type="ECO:0000313" key="2">
    <source>
        <dbReference type="Proteomes" id="UP000828251"/>
    </source>
</evidence>
<dbReference type="AlphaFoldDB" id="A0A9D3W081"/>
<keyword evidence="2" id="KW-1185">Reference proteome</keyword>